<dbReference type="RefSeq" id="WP_168820138.1">
    <property type="nucleotide sequence ID" value="NZ_CP051217.1"/>
</dbReference>
<sequence length="395" mass="44412">MSWPRVKLCDIANSQYGYTASAQDEAIGPKFLRITDIVPPFIDWDKVPYCPIDEKLNAKYALSPGDIVVARTGATTGHAKLIRSEQNSVFASYLVRFKVHDDRLESGFVGLLVESDQYKNFVNGVKGGSAQPNANAKSLGLFEFAVPPLDVQRRIVEVAITYDDLIENNRRRIALLEEAARLLYREWFVHFRFPGHEHIKIIDGAPEGWKKTKLIDLVDWIKETVKPVHFTEGDVHIGLEHIPRRSFTLADWETTEGLASQKFRFKKGDVIFGKIRPYFHKVGFAICDGLASSDAFIWRPKSPKLWPLVVCATSSDYFVAVASKTVKEGSKMPRADWSVLSQFSIPTPPSGILDDFNAQIEPITTQCASLALANHELVKARDLLLPRLMDGRIEV</sequence>
<evidence type="ECO:0000313" key="6">
    <source>
        <dbReference type="Proteomes" id="UP000501600"/>
    </source>
</evidence>
<dbReference type="REBASE" id="401728">
    <property type="entry name" value="S.SspJK6ORF11745P"/>
</dbReference>
<keyword evidence="6" id="KW-1185">Reference proteome</keyword>
<dbReference type="GO" id="GO:0004519">
    <property type="term" value="F:endonuclease activity"/>
    <property type="evidence" value="ECO:0007669"/>
    <property type="project" value="UniProtKB-KW"/>
</dbReference>
<dbReference type="EMBL" id="CP051217">
    <property type="protein sequence ID" value="QJB69869.1"/>
    <property type="molecule type" value="Genomic_DNA"/>
</dbReference>
<dbReference type="InterPro" id="IPR000055">
    <property type="entry name" value="Restrct_endonuc_typeI_TRD"/>
</dbReference>
<protein>
    <submittedName>
        <fullName evidence="5">Restriction endonuclease subunit S</fullName>
    </submittedName>
</protein>
<evidence type="ECO:0000313" key="5">
    <source>
        <dbReference type="EMBL" id="QJB69869.1"/>
    </source>
</evidence>
<dbReference type="GO" id="GO:0003677">
    <property type="term" value="F:DNA binding"/>
    <property type="evidence" value="ECO:0007669"/>
    <property type="project" value="UniProtKB-KW"/>
</dbReference>
<gene>
    <name evidence="5" type="ORF">HF685_11750</name>
</gene>
<evidence type="ECO:0000256" key="3">
    <source>
        <dbReference type="ARBA" id="ARBA00023125"/>
    </source>
</evidence>
<dbReference type="PANTHER" id="PTHR30408:SF13">
    <property type="entry name" value="TYPE I RESTRICTION ENZYME HINDI SPECIFICITY SUBUNIT"/>
    <property type="match status" value="1"/>
</dbReference>
<keyword evidence="2" id="KW-0680">Restriction system</keyword>
<dbReference type="Gene3D" id="3.90.220.20">
    <property type="entry name" value="DNA methylase specificity domains"/>
    <property type="match status" value="2"/>
</dbReference>
<dbReference type="InterPro" id="IPR044946">
    <property type="entry name" value="Restrct_endonuc_typeI_TRD_sf"/>
</dbReference>
<dbReference type="CDD" id="cd17521">
    <property type="entry name" value="RMtype1_S_Sau13435ORF2165P_TRD2-CR2_like"/>
    <property type="match status" value="1"/>
</dbReference>
<proteinExistence type="inferred from homology"/>
<dbReference type="PANTHER" id="PTHR30408">
    <property type="entry name" value="TYPE-1 RESTRICTION ENZYME ECOKI SPECIFICITY PROTEIN"/>
    <property type="match status" value="1"/>
</dbReference>
<dbReference type="GO" id="GO:0009307">
    <property type="term" value="P:DNA restriction-modification system"/>
    <property type="evidence" value="ECO:0007669"/>
    <property type="project" value="UniProtKB-KW"/>
</dbReference>
<evidence type="ECO:0000256" key="2">
    <source>
        <dbReference type="ARBA" id="ARBA00022747"/>
    </source>
</evidence>
<dbReference type="Proteomes" id="UP000501600">
    <property type="component" value="Chromosome"/>
</dbReference>
<dbReference type="AlphaFoldDB" id="A0A6H2DMH5"/>
<reference evidence="5 6" key="1">
    <citation type="submission" date="2020-04" db="EMBL/GenBank/DDBJ databases">
        <title>Genome sequence for Sphingorhabdus sp. strain M1.</title>
        <authorList>
            <person name="Park S.-J."/>
        </authorList>
    </citation>
    <scope>NUCLEOTIDE SEQUENCE [LARGE SCALE GENOMIC DNA]</scope>
    <source>
        <strain evidence="5 6">JK6</strain>
    </source>
</reference>
<keyword evidence="5" id="KW-0255">Endonuclease</keyword>
<comment type="similarity">
    <text evidence="1">Belongs to the type-I restriction system S methylase family.</text>
</comment>
<keyword evidence="3" id="KW-0238">DNA-binding</keyword>
<keyword evidence="5" id="KW-0540">Nuclease</keyword>
<name>A0A6H2DMH5_9SPHN</name>
<feature type="domain" description="Type I restriction modification DNA specificity" evidence="4">
    <location>
        <begin position="56"/>
        <end position="177"/>
    </location>
</feature>
<keyword evidence="5" id="KW-0378">Hydrolase</keyword>
<accession>A0A6H2DMH5</accession>
<dbReference type="InterPro" id="IPR052021">
    <property type="entry name" value="Type-I_RS_S_subunit"/>
</dbReference>
<dbReference type="KEGG" id="phao:HF685_11750"/>
<dbReference type="SUPFAM" id="SSF116734">
    <property type="entry name" value="DNA methylase specificity domain"/>
    <property type="match status" value="2"/>
</dbReference>
<dbReference type="Pfam" id="PF01420">
    <property type="entry name" value="Methylase_S"/>
    <property type="match status" value="1"/>
</dbReference>
<organism evidence="5 6">
    <name type="scientific">Parasphingorhabdus halotolerans</name>
    <dbReference type="NCBI Taxonomy" id="2725558"/>
    <lineage>
        <taxon>Bacteria</taxon>
        <taxon>Pseudomonadati</taxon>
        <taxon>Pseudomonadota</taxon>
        <taxon>Alphaproteobacteria</taxon>
        <taxon>Sphingomonadales</taxon>
        <taxon>Sphingomonadaceae</taxon>
        <taxon>Parasphingorhabdus</taxon>
    </lineage>
</organism>
<evidence type="ECO:0000256" key="1">
    <source>
        <dbReference type="ARBA" id="ARBA00010923"/>
    </source>
</evidence>
<evidence type="ECO:0000259" key="4">
    <source>
        <dbReference type="Pfam" id="PF01420"/>
    </source>
</evidence>